<feature type="compositionally biased region" description="Polar residues" evidence="1">
    <location>
        <begin position="63"/>
        <end position="73"/>
    </location>
</feature>
<feature type="region of interest" description="Disordered" evidence="1">
    <location>
        <begin position="1"/>
        <end position="319"/>
    </location>
</feature>
<feature type="compositionally biased region" description="Acidic residues" evidence="1">
    <location>
        <begin position="399"/>
        <end position="414"/>
    </location>
</feature>
<comment type="caution">
    <text evidence="2">The sequence shown here is derived from an EMBL/GenBank/DDBJ whole genome shotgun (WGS) entry which is preliminary data.</text>
</comment>
<feature type="compositionally biased region" description="Polar residues" evidence="1">
    <location>
        <begin position="136"/>
        <end position="152"/>
    </location>
</feature>
<keyword evidence="3" id="KW-1185">Reference proteome</keyword>
<feature type="region of interest" description="Disordered" evidence="1">
    <location>
        <begin position="350"/>
        <end position="473"/>
    </location>
</feature>
<feature type="compositionally biased region" description="Low complexity" evidence="1">
    <location>
        <begin position="157"/>
        <end position="187"/>
    </location>
</feature>
<feature type="compositionally biased region" description="Low complexity" evidence="1">
    <location>
        <begin position="85"/>
        <end position="127"/>
    </location>
</feature>
<sequence>MDLTFKSSDITTIASTSTSTTSGEEQPASATTASQRQRRRHFSRAEQEHLLSQLLERTAGMSPPSTSYHIRTGSSSSPAPAPRISQHQHQQPQSSAFSTSTRSASSSPPLIPSPSSRPSSSQSSTGPLSPPRTHTFAHQLSSTPPRSISRTAGSVRIAQAITQAAAYTSPPRSSSSSSDGSFSGRLSPSDRRERDAQRLSRLLDGRRPSLHQPPPASSANTSRSRTVRPERTLLADASWDMEPVPLIQSEPEPERELSTGHITRRSPARVRPLPSSLQSSLRPSPTPVSQPSRLRRPDPSQPSTSRIPPSIQQDSAMSDLEAEYEALRLRLDDAKRRFTKWHGVVAVKVQEEKQKRGPVVHWSADEIVQKEDEVEEEDGVKSEEHEQSQQDHEAQERQESEDEEQDEKEEDESEEKTQDMVPQQEEEEEVDEESRNPINAGTESVTSDDIKITQNSQDPPPSISPIPTSWRSNKLVPPKPVIGTTLTLSLLWTCGYLLTLLQWQMQHGAGGGGGGAGAYSEVERQWMGEYYDPMYPELYENSAVAAAAGFGSGGSEMPGPARALAGALRLLGGMAS</sequence>
<reference evidence="2" key="2">
    <citation type="journal article" date="2019" name="IMA Fungus">
        <title>Genome sequencing and comparison of five Tilletia species to identify candidate genes for the detection of regulated species infecting wheat.</title>
        <authorList>
            <person name="Nguyen H.D.T."/>
            <person name="Sultana T."/>
            <person name="Kesanakurti P."/>
            <person name="Hambleton S."/>
        </authorList>
    </citation>
    <scope>NUCLEOTIDE SEQUENCE</scope>
    <source>
        <strain evidence="2">DAOMC 236416</strain>
    </source>
</reference>
<accession>A0A8T8T088</accession>
<name>A0A8T8T088_9BASI</name>
<feature type="compositionally biased region" description="Polar residues" evidence="1">
    <location>
        <begin position="436"/>
        <end position="457"/>
    </location>
</feature>
<feature type="compositionally biased region" description="Basic and acidic residues" evidence="1">
    <location>
        <begin position="379"/>
        <end position="398"/>
    </location>
</feature>
<dbReference type="AlphaFoldDB" id="A0A8T8T088"/>
<feature type="compositionally biased region" description="Basic and acidic residues" evidence="1">
    <location>
        <begin position="188"/>
        <end position="207"/>
    </location>
</feature>
<protein>
    <submittedName>
        <fullName evidence="2">Uncharacterized protein</fullName>
    </submittedName>
</protein>
<proteinExistence type="predicted"/>
<feature type="compositionally biased region" description="Low complexity" evidence="1">
    <location>
        <begin position="269"/>
        <end position="283"/>
    </location>
</feature>
<evidence type="ECO:0000313" key="3">
    <source>
        <dbReference type="Proteomes" id="UP000077521"/>
    </source>
</evidence>
<dbReference type="EMBL" id="LWDF02000280">
    <property type="protein sequence ID" value="KAE8250841.1"/>
    <property type="molecule type" value="Genomic_DNA"/>
</dbReference>
<feature type="compositionally biased region" description="Low complexity" evidence="1">
    <location>
        <begin position="7"/>
        <end position="22"/>
    </location>
</feature>
<evidence type="ECO:0000313" key="2">
    <source>
        <dbReference type="EMBL" id="KAE8250841.1"/>
    </source>
</evidence>
<gene>
    <name evidence="2" type="ORF">A4X13_0g4328</name>
</gene>
<reference evidence="2" key="1">
    <citation type="submission" date="2016-04" db="EMBL/GenBank/DDBJ databases">
        <authorList>
            <person name="Nguyen H.D."/>
            <person name="Samba Siva P."/>
            <person name="Cullis J."/>
            <person name="Levesque C.A."/>
            <person name="Hambleton S."/>
        </authorList>
    </citation>
    <scope>NUCLEOTIDE SEQUENCE</scope>
    <source>
        <strain evidence="2">DAOMC 236416</strain>
    </source>
</reference>
<organism evidence="2 3">
    <name type="scientific">Tilletia indica</name>
    <dbReference type="NCBI Taxonomy" id="43049"/>
    <lineage>
        <taxon>Eukaryota</taxon>
        <taxon>Fungi</taxon>
        <taxon>Dikarya</taxon>
        <taxon>Basidiomycota</taxon>
        <taxon>Ustilaginomycotina</taxon>
        <taxon>Exobasidiomycetes</taxon>
        <taxon>Tilletiales</taxon>
        <taxon>Tilletiaceae</taxon>
        <taxon>Tilletia</taxon>
    </lineage>
</organism>
<feature type="compositionally biased region" description="Polar residues" evidence="1">
    <location>
        <begin position="301"/>
        <end position="316"/>
    </location>
</feature>
<dbReference type="Proteomes" id="UP000077521">
    <property type="component" value="Unassembled WGS sequence"/>
</dbReference>
<evidence type="ECO:0000256" key="1">
    <source>
        <dbReference type="SAM" id="MobiDB-lite"/>
    </source>
</evidence>